<keyword evidence="4" id="KW-1185">Reference proteome</keyword>
<accession>A0A165DNX9</accession>
<dbReference type="Proteomes" id="UP000076871">
    <property type="component" value="Unassembled WGS sequence"/>
</dbReference>
<dbReference type="EMBL" id="KV427631">
    <property type="protein sequence ID" value="KZT05302.1"/>
    <property type="molecule type" value="Genomic_DNA"/>
</dbReference>
<dbReference type="AlphaFoldDB" id="A0A165DNX9"/>
<organism evidence="3 4">
    <name type="scientific">Laetiporus sulphureus 93-53</name>
    <dbReference type="NCBI Taxonomy" id="1314785"/>
    <lineage>
        <taxon>Eukaryota</taxon>
        <taxon>Fungi</taxon>
        <taxon>Dikarya</taxon>
        <taxon>Basidiomycota</taxon>
        <taxon>Agaricomycotina</taxon>
        <taxon>Agaricomycetes</taxon>
        <taxon>Polyporales</taxon>
        <taxon>Laetiporus</taxon>
    </lineage>
</organism>
<feature type="compositionally biased region" description="Basic and acidic residues" evidence="2">
    <location>
        <begin position="1"/>
        <end position="10"/>
    </location>
</feature>
<feature type="region of interest" description="Disordered" evidence="2">
    <location>
        <begin position="111"/>
        <end position="132"/>
    </location>
</feature>
<feature type="region of interest" description="Disordered" evidence="2">
    <location>
        <begin position="1"/>
        <end position="25"/>
    </location>
</feature>
<evidence type="ECO:0000313" key="4">
    <source>
        <dbReference type="Proteomes" id="UP000076871"/>
    </source>
</evidence>
<proteinExistence type="predicted"/>
<dbReference type="GeneID" id="63829774"/>
<reference evidence="3 4" key="1">
    <citation type="journal article" date="2016" name="Mol. Biol. Evol.">
        <title>Comparative Genomics of Early-Diverging Mushroom-Forming Fungi Provides Insights into the Origins of Lignocellulose Decay Capabilities.</title>
        <authorList>
            <person name="Nagy L.G."/>
            <person name="Riley R."/>
            <person name="Tritt A."/>
            <person name="Adam C."/>
            <person name="Daum C."/>
            <person name="Floudas D."/>
            <person name="Sun H."/>
            <person name="Yadav J.S."/>
            <person name="Pangilinan J."/>
            <person name="Larsson K.H."/>
            <person name="Matsuura K."/>
            <person name="Barry K."/>
            <person name="Labutti K."/>
            <person name="Kuo R."/>
            <person name="Ohm R.A."/>
            <person name="Bhattacharya S.S."/>
            <person name="Shirouzu T."/>
            <person name="Yoshinaga Y."/>
            <person name="Martin F.M."/>
            <person name="Grigoriev I.V."/>
            <person name="Hibbett D.S."/>
        </authorList>
    </citation>
    <scope>NUCLEOTIDE SEQUENCE [LARGE SCALE GENOMIC DNA]</scope>
    <source>
        <strain evidence="3 4">93-53</strain>
    </source>
</reference>
<sequence>MSYRDNKEYESDSGDEPVGYQGDKGYMTPLSWNDATNEELDWFEDVRNTRAIALRRRQRVGELTTPEEQQELQELEHDVEEIRRVINNRKDIAKDFEDEFLAHTDLPKGEAIQVDLRPEDAEGSNKDKGRGE</sequence>
<keyword evidence="1" id="KW-0175">Coiled coil</keyword>
<feature type="coiled-coil region" evidence="1">
    <location>
        <begin position="65"/>
        <end position="92"/>
    </location>
</feature>
<feature type="compositionally biased region" description="Basic and acidic residues" evidence="2">
    <location>
        <begin position="116"/>
        <end position="132"/>
    </location>
</feature>
<evidence type="ECO:0000256" key="1">
    <source>
        <dbReference type="SAM" id="Coils"/>
    </source>
</evidence>
<dbReference type="RefSeq" id="XP_040763042.1">
    <property type="nucleotide sequence ID" value="XM_040912746.1"/>
</dbReference>
<evidence type="ECO:0000313" key="3">
    <source>
        <dbReference type="EMBL" id="KZT05302.1"/>
    </source>
</evidence>
<dbReference type="InParanoid" id="A0A165DNX9"/>
<evidence type="ECO:0000256" key="2">
    <source>
        <dbReference type="SAM" id="MobiDB-lite"/>
    </source>
</evidence>
<name>A0A165DNX9_9APHY</name>
<gene>
    <name evidence="3" type="ORF">LAESUDRAFT_760468</name>
</gene>
<protein>
    <submittedName>
        <fullName evidence="3">Uncharacterized protein</fullName>
    </submittedName>
</protein>